<keyword evidence="2" id="KW-1185">Reference proteome</keyword>
<reference evidence="1 2" key="1">
    <citation type="journal article" date="2018" name="Front. Plant Sci.">
        <title>Red Clover (Trifolium pratense) and Zigzag Clover (T. medium) - A Picture of Genomic Similarities and Differences.</title>
        <authorList>
            <person name="Dluhosova J."/>
            <person name="Istvanek J."/>
            <person name="Nedelnik J."/>
            <person name="Repkova J."/>
        </authorList>
    </citation>
    <scope>NUCLEOTIDE SEQUENCE [LARGE SCALE GENOMIC DNA]</scope>
    <source>
        <strain evidence="2">cv. 10/8</strain>
        <tissue evidence="1">Leaf</tissue>
    </source>
</reference>
<organism evidence="1 2">
    <name type="scientific">Trifolium medium</name>
    <dbReference type="NCBI Taxonomy" id="97028"/>
    <lineage>
        <taxon>Eukaryota</taxon>
        <taxon>Viridiplantae</taxon>
        <taxon>Streptophyta</taxon>
        <taxon>Embryophyta</taxon>
        <taxon>Tracheophyta</taxon>
        <taxon>Spermatophyta</taxon>
        <taxon>Magnoliopsida</taxon>
        <taxon>eudicotyledons</taxon>
        <taxon>Gunneridae</taxon>
        <taxon>Pentapetalae</taxon>
        <taxon>rosids</taxon>
        <taxon>fabids</taxon>
        <taxon>Fabales</taxon>
        <taxon>Fabaceae</taxon>
        <taxon>Papilionoideae</taxon>
        <taxon>50 kb inversion clade</taxon>
        <taxon>NPAAA clade</taxon>
        <taxon>Hologalegina</taxon>
        <taxon>IRL clade</taxon>
        <taxon>Trifolieae</taxon>
        <taxon>Trifolium</taxon>
    </lineage>
</organism>
<sequence>KLKLDFVYGSLRPIDMFDPTVHVWNRCNMLAHSWLMNSVSDSIEQSIIFMENAIDVWNDLKERFSEGGSCSNF</sequence>
<dbReference type="AlphaFoldDB" id="A0A392SPZ3"/>
<dbReference type="Proteomes" id="UP000265520">
    <property type="component" value="Unassembled WGS sequence"/>
</dbReference>
<evidence type="ECO:0008006" key="3">
    <source>
        <dbReference type="Google" id="ProtNLM"/>
    </source>
</evidence>
<evidence type="ECO:0000313" key="2">
    <source>
        <dbReference type="Proteomes" id="UP000265520"/>
    </source>
</evidence>
<name>A0A392SPZ3_9FABA</name>
<dbReference type="EMBL" id="LXQA010411539">
    <property type="protein sequence ID" value="MCI50105.1"/>
    <property type="molecule type" value="Genomic_DNA"/>
</dbReference>
<dbReference type="PANTHER" id="PTHR37610">
    <property type="entry name" value="CCHC-TYPE DOMAIN-CONTAINING PROTEIN"/>
    <property type="match status" value="1"/>
</dbReference>
<feature type="non-terminal residue" evidence="1">
    <location>
        <position position="1"/>
    </location>
</feature>
<protein>
    <recommendedName>
        <fullName evidence="3">Retrotransposon Copia-like N-terminal domain-containing protein</fullName>
    </recommendedName>
</protein>
<dbReference type="PANTHER" id="PTHR37610:SF97">
    <property type="entry name" value="RETROTRANSPOSON GAG DOMAIN-CONTAINING PROTEIN"/>
    <property type="match status" value="1"/>
</dbReference>
<accession>A0A392SPZ3</accession>
<comment type="caution">
    <text evidence="1">The sequence shown here is derived from an EMBL/GenBank/DDBJ whole genome shotgun (WGS) entry which is preliminary data.</text>
</comment>
<proteinExistence type="predicted"/>
<evidence type="ECO:0000313" key="1">
    <source>
        <dbReference type="EMBL" id="MCI50105.1"/>
    </source>
</evidence>